<proteinExistence type="predicted"/>
<sequence length="404" mass="45408">MSKLSYQFATRVAALQVNPLREQAKNSQTVDHYIKLTYGYPSNEAFPVDKLAKLSDKIYREHAFDFMQYGESEGIPKLRSQIKARLHKYQALNISDNDLLITSGSTQGMDLVFKLFVNEGDTVLTEEQTFVGAVNAIKSYGGYAQGLPFDDAGCIDTEVLRATLAADTSHQIKLLYLIPTFQNPMGTSMTLEKRQAVYDICKQYQVMIYEDDPYGDLLYTDKTAIPKIKSLDDVGIVIYAGSFSKILAPGSRLGYLLAPTAVFDQLILVKQVADSFSNLYWQYLASQLFEDYDFNKHIEHLRQLYRLKLETMINALRAKCQKNMSFSVPEGGYFVSIKLNDDIDGDAFYDEITQRQVGVIPGNIMSAAGKGYEKYFRLNFTLPTLVEIENGISRIGAAAEAAKK</sequence>
<evidence type="ECO:0000259" key="5">
    <source>
        <dbReference type="Pfam" id="PF00155"/>
    </source>
</evidence>
<reference evidence="6 7" key="1">
    <citation type="submission" date="2024-07" db="EMBL/GenBank/DDBJ databases">
        <authorList>
            <person name="Yun M."/>
        </authorList>
    </citation>
    <scope>NUCLEOTIDE SEQUENCE [LARGE SCALE GENOMIC DNA]</scope>
    <source>
        <strain evidence="6 7">MS01</strain>
    </source>
</reference>
<evidence type="ECO:0000256" key="3">
    <source>
        <dbReference type="ARBA" id="ARBA00022679"/>
    </source>
</evidence>
<protein>
    <submittedName>
        <fullName evidence="6">PLP-dependent aminotransferase family protein</fullName>
    </submittedName>
</protein>
<dbReference type="SUPFAM" id="SSF53383">
    <property type="entry name" value="PLP-dependent transferases"/>
    <property type="match status" value="1"/>
</dbReference>
<evidence type="ECO:0000313" key="6">
    <source>
        <dbReference type="EMBL" id="MEX0381256.1"/>
    </source>
</evidence>
<dbReference type="InterPro" id="IPR015421">
    <property type="entry name" value="PyrdxlP-dep_Trfase_major"/>
</dbReference>
<evidence type="ECO:0000256" key="4">
    <source>
        <dbReference type="ARBA" id="ARBA00022898"/>
    </source>
</evidence>
<dbReference type="InterPro" id="IPR050859">
    <property type="entry name" value="Class-I_PLP-dep_aminotransf"/>
</dbReference>
<keyword evidence="7" id="KW-1185">Reference proteome</keyword>
<dbReference type="EMBL" id="JBFPER010000001">
    <property type="protein sequence ID" value="MEX0381256.1"/>
    <property type="molecule type" value="Genomic_DNA"/>
</dbReference>
<dbReference type="RefSeq" id="WP_367974893.1">
    <property type="nucleotide sequence ID" value="NZ_JBFPEQ010000001.1"/>
</dbReference>
<dbReference type="CDD" id="cd00609">
    <property type="entry name" value="AAT_like"/>
    <property type="match status" value="1"/>
</dbReference>
<evidence type="ECO:0000313" key="7">
    <source>
        <dbReference type="Proteomes" id="UP001556617"/>
    </source>
</evidence>
<dbReference type="PANTHER" id="PTHR42790:SF19">
    <property type="entry name" value="KYNURENINE_ALPHA-AMINOADIPATE AMINOTRANSFERASE, MITOCHONDRIAL"/>
    <property type="match status" value="1"/>
</dbReference>
<gene>
    <name evidence="6" type="ORF">AB3K24_07805</name>
</gene>
<comment type="cofactor">
    <cofactor evidence="1">
        <name>pyridoxal 5'-phosphate</name>
        <dbReference type="ChEBI" id="CHEBI:597326"/>
    </cofactor>
</comment>
<dbReference type="InterPro" id="IPR015422">
    <property type="entry name" value="PyrdxlP-dep_Trfase_small"/>
</dbReference>
<name>A0ABV3S4J7_9LACO</name>
<dbReference type="InterPro" id="IPR004839">
    <property type="entry name" value="Aminotransferase_I/II_large"/>
</dbReference>
<accession>A0ABV3S4J7</accession>
<keyword evidence="2 6" id="KW-0032">Aminotransferase</keyword>
<keyword evidence="3" id="KW-0808">Transferase</keyword>
<keyword evidence="4" id="KW-0663">Pyridoxal phosphate</keyword>
<dbReference type="Gene3D" id="3.90.1150.10">
    <property type="entry name" value="Aspartate Aminotransferase, domain 1"/>
    <property type="match status" value="1"/>
</dbReference>
<dbReference type="InterPro" id="IPR015424">
    <property type="entry name" value="PyrdxlP-dep_Trfase"/>
</dbReference>
<dbReference type="Gene3D" id="3.40.640.10">
    <property type="entry name" value="Type I PLP-dependent aspartate aminotransferase-like (Major domain)"/>
    <property type="match status" value="1"/>
</dbReference>
<dbReference type="Pfam" id="PF00155">
    <property type="entry name" value="Aminotran_1_2"/>
    <property type="match status" value="1"/>
</dbReference>
<feature type="domain" description="Aminotransferase class I/classII large" evidence="5">
    <location>
        <begin position="38"/>
        <end position="395"/>
    </location>
</feature>
<dbReference type="PANTHER" id="PTHR42790">
    <property type="entry name" value="AMINOTRANSFERASE"/>
    <property type="match status" value="1"/>
</dbReference>
<dbReference type="Proteomes" id="UP001556617">
    <property type="component" value="Unassembled WGS sequence"/>
</dbReference>
<comment type="caution">
    <text evidence="6">The sequence shown here is derived from an EMBL/GenBank/DDBJ whole genome shotgun (WGS) entry which is preliminary data.</text>
</comment>
<evidence type="ECO:0000256" key="2">
    <source>
        <dbReference type="ARBA" id="ARBA00022576"/>
    </source>
</evidence>
<evidence type="ECO:0000256" key="1">
    <source>
        <dbReference type="ARBA" id="ARBA00001933"/>
    </source>
</evidence>
<organism evidence="6 7">
    <name type="scientific">Leuconostoc aquikimchii</name>
    <dbReference type="NCBI Taxonomy" id="3236804"/>
    <lineage>
        <taxon>Bacteria</taxon>
        <taxon>Bacillati</taxon>
        <taxon>Bacillota</taxon>
        <taxon>Bacilli</taxon>
        <taxon>Lactobacillales</taxon>
        <taxon>Lactobacillaceae</taxon>
        <taxon>Leuconostoc</taxon>
    </lineage>
</organism>
<dbReference type="GO" id="GO:0008483">
    <property type="term" value="F:transaminase activity"/>
    <property type="evidence" value="ECO:0007669"/>
    <property type="project" value="UniProtKB-KW"/>
</dbReference>